<keyword evidence="3" id="KW-0804">Transcription</keyword>
<organism evidence="6 7">
    <name type="scientific">Microbacterium yannicii</name>
    <dbReference type="NCBI Taxonomy" id="671622"/>
    <lineage>
        <taxon>Bacteria</taxon>
        <taxon>Bacillati</taxon>
        <taxon>Actinomycetota</taxon>
        <taxon>Actinomycetes</taxon>
        <taxon>Micrococcales</taxon>
        <taxon>Microbacteriaceae</taxon>
        <taxon>Microbacterium</taxon>
    </lineage>
</organism>
<dbReference type="Proteomes" id="UP001501407">
    <property type="component" value="Unassembled WGS sequence"/>
</dbReference>
<accession>A0ABP9LX48</accession>
<evidence type="ECO:0000256" key="2">
    <source>
        <dbReference type="ARBA" id="ARBA00023125"/>
    </source>
</evidence>
<dbReference type="RefSeq" id="WP_194412248.1">
    <property type="nucleotide sequence ID" value="NZ_BAABKZ010000001.1"/>
</dbReference>
<proteinExistence type="predicted"/>
<dbReference type="EMBL" id="BAABKZ010000001">
    <property type="protein sequence ID" value="GAA5085005.1"/>
    <property type="molecule type" value="Genomic_DNA"/>
</dbReference>
<feature type="domain" description="HTH tetR-type" evidence="5">
    <location>
        <begin position="15"/>
        <end position="75"/>
    </location>
</feature>
<evidence type="ECO:0000256" key="4">
    <source>
        <dbReference type="PROSITE-ProRule" id="PRU00335"/>
    </source>
</evidence>
<dbReference type="SUPFAM" id="SSF48498">
    <property type="entry name" value="Tetracyclin repressor-like, C-terminal domain"/>
    <property type="match status" value="1"/>
</dbReference>
<comment type="caution">
    <text evidence="6">The sequence shown here is derived from an EMBL/GenBank/DDBJ whole genome shotgun (WGS) entry which is preliminary data.</text>
</comment>
<dbReference type="InterPro" id="IPR001647">
    <property type="entry name" value="HTH_TetR"/>
</dbReference>
<protein>
    <recommendedName>
        <fullName evidence="5">HTH tetR-type domain-containing protein</fullName>
    </recommendedName>
</protein>
<keyword evidence="1" id="KW-0805">Transcription regulation</keyword>
<evidence type="ECO:0000259" key="5">
    <source>
        <dbReference type="PROSITE" id="PS50977"/>
    </source>
</evidence>
<reference evidence="7" key="1">
    <citation type="journal article" date="2019" name="Int. J. Syst. Evol. Microbiol.">
        <title>The Global Catalogue of Microorganisms (GCM) 10K type strain sequencing project: providing services to taxonomists for standard genome sequencing and annotation.</title>
        <authorList>
            <consortium name="The Broad Institute Genomics Platform"/>
            <consortium name="The Broad Institute Genome Sequencing Center for Infectious Disease"/>
            <person name="Wu L."/>
            <person name="Ma J."/>
        </authorList>
    </citation>
    <scope>NUCLEOTIDE SEQUENCE [LARGE SCALE GENOMIC DNA]</scope>
    <source>
        <strain evidence="7">JCM 18959</strain>
    </source>
</reference>
<dbReference type="InterPro" id="IPR036271">
    <property type="entry name" value="Tet_transcr_reg_TetR-rel_C_sf"/>
</dbReference>
<evidence type="ECO:0000256" key="1">
    <source>
        <dbReference type="ARBA" id="ARBA00023015"/>
    </source>
</evidence>
<evidence type="ECO:0000256" key="3">
    <source>
        <dbReference type="ARBA" id="ARBA00023163"/>
    </source>
</evidence>
<dbReference type="InterPro" id="IPR009057">
    <property type="entry name" value="Homeodomain-like_sf"/>
</dbReference>
<feature type="DNA-binding region" description="H-T-H motif" evidence="4">
    <location>
        <begin position="38"/>
        <end position="57"/>
    </location>
</feature>
<dbReference type="PROSITE" id="PS50977">
    <property type="entry name" value="HTH_TETR_2"/>
    <property type="match status" value="1"/>
</dbReference>
<evidence type="ECO:0000313" key="6">
    <source>
        <dbReference type="EMBL" id="GAA5085005.1"/>
    </source>
</evidence>
<dbReference type="Gene3D" id="1.10.357.10">
    <property type="entry name" value="Tetracycline Repressor, domain 2"/>
    <property type="match status" value="1"/>
</dbReference>
<dbReference type="PANTHER" id="PTHR30055:SF234">
    <property type="entry name" value="HTH-TYPE TRANSCRIPTIONAL REGULATOR BETI"/>
    <property type="match status" value="1"/>
</dbReference>
<gene>
    <name evidence="6" type="ORF">GCM10025760_03400</name>
</gene>
<name>A0ABP9LX48_9MICO</name>
<sequence length="206" mass="21907">MVSSPAPRRIRKHPDERRAEILAAAADIALAEGLECITLRAVAERIGVRPGLITHYYPSAEDLVIAAFVRAAEDERRGAYPAEGTPLARLAAVVHDIEAPSSDPLSKLWLNARHLSRFTPALAEAVHEQEKLNVASLLAIIEDGAADGTFRCDDPLAACVRILVAIDGHGAYVNDVGGFTHAAYATFVTDTAEWALGLRPGALAAA</sequence>
<keyword evidence="7" id="KW-1185">Reference proteome</keyword>
<dbReference type="InterPro" id="IPR050109">
    <property type="entry name" value="HTH-type_TetR-like_transc_reg"/>
</dbReference>
<keyword evidence="2 4" id="KW-0238">DNA-binding</keyword>
<evidence type="ECO:0000313" key="7">
    <source>
        <dbReference type="Proteomes" id="UP001501407"/>
    </source>
</evidence>
<dbReference type="Pfam" id="PF00440">
    <property type="entry name" value="TetR_N"/>
    <property type="match status" value="1"/>
</dbReference>
<dbReference type="SUPFAM" id="SSF46689">
    <property type="entry name" value="Homeodomain-like"/>
    <property type="match status" value="1"/>
</dbReference>
<dbReference type="PANTHER" id="PTHR30055">
    <property type="entry name" value="HTH-TYPE TRANSCRIPTIONAL REGULATOR RUTR"/>
    <property type="match status" value="1"/>
</dbReference>